<sequence>MSLPNVCCRGGENITASRGGQLDYSEYLKLDQLLSCQQMLSVDKSQGQCTGIHDEHLFIITHQAYELWFKQILFELDSVRNVFHNSMVDERKTLEILKKLNRIVTIFKILVDQVSILETMSPLDFMQFRDYLCPASGFQSLQFRLLENKLGLKSEQRVRFNQHYSNVFDSKNEYLVAVERSEQEPSLLNLVEKWLERTPGLETDGFDFWTKYQRCVQEMLNNRKDSALEEDNESAQSCRIADYKKRKEMFQTVFDQEVHQALLARGERRLSHRALQGAIFITMYRDEARFTLPSQILSALMDIDCLMAKWRHNHVLMVQRMIGSQHLGTGGTSGYQYLRSTLSDRYKIFLDLFNVSSFLLPKQYIPPLNGPIKCQLSGYHGLAEELDHGELKTKQNTNKHINCTIQQS</sequence>
<dbReference type="PANTHER" id="PTHR10138">
    <property type="entry name" value="TRYPTOPHAN 2,3-DIOXYGENASE"/>
    <property type="match status" value="1"/>
</dbReference>
<dbReference type="InterPro" id="IPR037217">
    <property type="entry name" value="Trp/Indoleamine_2_3_dOase-like"/>
</dbReference>
<dbReference type="SUPFAM" id="SSF140959">
    <property type="entry name" value="Indolic compounds 2,3-dioxygenase-like"/>
    <property type="match status" value="1"/>
</dbReference>
<keyword evidence="1" id="KW-0408">Iron</keyword>
<dbReference type="PANTHER" id="PTHR10138:SF0">
    <property type="entry name" value="TRYPTOPHAN 2,3-DIOXYGENASE"/>
    <property type="match status" value="1"/>
</dbReference>
<accession>A0A8D8Z1X8</accession>
<organism evidence="2">
    <name type="scientific">Cacopsylla melanoneura</name>
    <dbReference type="NCBI Taxonomy" id="428564"/>
    <lineage>
        <taxon>Eukaryota</taxon>
        <taxon>Metazoa</taxon>
        <taxon>Ecdysozoa</taxon>
        <taxon>Arthropoda</taxon>
        <taxon>Hexapoda</taxon>
        <taxon>Insecta</taxon>
        <taxon>Pterygota</taxon>
        <taxon>Neoptera</taxon>
        <taxon>Paraneoptera</taxon>
        <taxon>Hemiptera</taxon>
        <taxon>Sternorrhyncha</taxon>
        <taxon>Psylloidea</taxon>
        <taxon>Psyllidae</taxon>
        <taxon>Psyllinae</taxon>
        <taxon>Cacopsylla</taxon>
    </lineage>
</organism>
<proteinExistence type="inferred from homology"/>
<evidence type="ECO:0000256" key="1">
    <source>
        <dbReference type="HAMAP-Rule" id="MF_03020"/>
    </source>
</evidence>
<dbReference type="HAMAP" id="MF_01972">
    <property type="entry name" value="T23O"/>
    <property type="match status" value="1"/>
</dbReference>
<dbReference type="Pfam" id="PF03301">
    <property type="entry name" value="Trp_dioxygenase"/>
    <property type="match status" value="1"/>
</dbReference>
<comment type="pathway">
    <text evidence="1">Amino-acid degradation; L-tryptophan degradation via kynurenine pathway; L-kynurenine from L-tryptophan: step 1/2.</text>
</comment>
<comment type="catalytic activity">
    <reaction evidence="1">
        <text>L-tryptophan + O2 = N-formyl-L-kynurenine</text>
        <dbReference type="Rhea" id="RHEA:24536"/>
        <dbReference type="ChEBI" id="CHEBI:15379"/>
        <dbReference type="ChEBI" id="CHEBI:57912"/>
        <dbReference type="ChEBI" id="CHEBI:58629"/>
        <dbReference type="EC" id="1.13.11.11"/>
    </reaction>
</comment>
<dbReference type="GO" id="GO:0019441">
    <property type="term" value="P:L-tryptophan catabolic process to kynurenine"/>
    <property type="evidence" value="ECO:0007669"/>
    <property type="project" value="UniProtKB-UniRule"/>
</dbReference>
<dbReference type="UniPathway" id="UPA00333">
    <property type="reaction ID" value="UER00453"/>
</dbReference>
<dbReference type="AlphaFoldDB" id="A0A8D8Z1X8"/>
<keyword evidence="1" id="KW-0560">Oxidoreductase</keyword>
<dbReference type="Gene3D" id="1.10.287.3810">
    <property type="match status" value="1"/>
</dbReference>
<dbReference type="Gene3D" id="1.20.58.480">
    <property type="match status" value="1"/>
</dbReference>
<comment type="pathway">
    <text evidence="1">Pigment biosynthesis; ommochrome biosynthesis.</text>
</comment>
<dbReference type="GO" id="GO:0046872">
    <property type="term" value="F:metal ion binding"/>
    <property type="evidence" value="ECO:0007669"/>
    <property type="project" value="UniProtKB-KW"/>
</dbReference>
<keyword evidence="1" id="KW-0479">Metal-binding</keyword>
<keyword evidence="1" id="KW-0823">Tryptophan catabolism</keyword>
<reference evidence="2" key="1">
    <citation type="submission" date="2021-05" db="EMBL/GenBank/DDBJ databases">
        <authorList>
            <person name="Alioto T."/>
            <person name="Alioto T."/>
            <person name="Gomez Garrido J."/>
        </authorList>
    </citation>
    <scope>NUCLEOTIDE SEQUENCE</scope>
</reference>
<dbReference type="GO" id="GO:0020037">
    <property type="term" value="F:heme binding"/>
    <property type="evidence" value="ECO:0007669"/>
    <property type="project" value="UniProtKB-UniRule"/>
</dbReference>
<comment type="similarity">
    <text evidence="1">Belongs to the tryptophan 2,3-dioxygenase family.</text>
</comment>
<name>A0A8D8Z1X8_9HEMI</name>
<dbReference type="EC" id="1.13.11.11" evidence="1"/>
<keyword evidence="1" id="KW-0349">Heme</keyword>
<evidence type="ECO:0000313" key="2">
    <source>
        <dbReference type="EMBL" id="CAG6739323.1"/>
    </source>
</evidence>
<comment type="function">
    <text evidence="1">Heme-dependent dioxygenase that catalyzes the oxidative cleavage of the L-tryptophan (L-Trp) pyrrole ring and converts L-tryptophan to N-formyl-L-kynurenine. Catalyzes the oxidative cleavage of the indole moiety.</text>
</comment>
<dbReference type="GO" id="GO:0004833">
    <property type="term" value="F:L-tryptophan 2,3-dioxygenase activity"/>
    <property type="evidence" value="ECO:0007669"/>
    <property type="project" value="UniProtKB-UniRule"/>
</dbReference>
<comment type="subunit">
    <text evidence="1">Homotetramer. Dimer of dimers.</text>
</comment>
<dbReference type="GO" id="GO:0006727">
    <property type="term" value="P:ommochrome biosynthetic process"/>
    <property type="evidence" value="ECO:0007669"/>
    <property type="project" value="UniProtKB-UniRule"/>
</dbReference>
<comment type="caution">
    <text evidence="1">Lacks conserved residue(s) required for the propagation of feature annotation.</text>
</comment>
<dbReference type="UniPathway" id="UPA00271"/>
<comment type="cofactor">
    <cofactor evidence="1">
        <name>heme</name>
        <dbReference type="ChEBI" id="CHEBI:30413"/>
    </cofactor>
    <text evidence="1">Binds 1 heme group per subunit.</text>
</comment>
<protein>
    <recommendedName>
        <fullName evidence="1">Tryptophan 2,3-dioxygenase</fullName>
        <shortName evidence="1">TDO</shortName>
        <ecNumber evidence="1">1.13.11.11</ecNumber>
    </recommendedName>
    <alternativeName>
        <fullName evidence="1">Tryptamin 2,3-dioxygenase</fullName>
    </alternativeName>
    <alternativeName>
        <fullName evidence="1">Tryptophan oxygenase</fullName>
        <shortName evidence="1">TO</shortName>
        <shortName evidence="1">TRPO</shortName>
    </alternativeName>
    <alternativeName>
        <fullName evidence="1">Tryptophan pyrrolase</fullName>
    </alternativeName>
    <alternativeName>
        <fullName evidence="1">Tryptophanase</fullName>
    </alternativeName>
</protein>
<dbReference type="GO" id="GO:0019442">
    <property type="term" value="P:L-tryptophan catabolic process to acetyl-CoA"/>
    <property type="evidence" value="ECO:0007669"/>
    <property type="project" value="TreeGrafter"/>
</dbReference>
<dbReference type="EMBL" id="HBUF01412640">
    <property type="protein sequence ID" value="CAG6739323.1"/>
    <property type="molecule type" value="Transcribed_RNA"/>
</dbReference>
<dbReference type="InterPro" id="IPR004981">
    <property type="entry name" value="Trp_2_3_dOase"/>
</dbReference>
<keyword evidence="1 2" id="KW-0223">Dioxygenase</keyword>